<dbReference type="InterPro" id="IPR002076">
    <property type="entry name" value="ELO_fam"/>
</dbReference>
<keyword evidence="5 10" id="KW-0276">Fatty acid metabolism</keyword>
<evidence type="ECO:0000256" key="6">
    <source>
        <dbReference type="ARBA" id="ARBA00022989"/>
    </source>
</evidence>
<evidence type="ECO:0000256" key="2">
    <source>
        <dbReference type="ARBA" id="ARBA00022516"/>
    </source>
</evidence>
<dbReference type="GO" id="GO:0034626">
    <property type="term" value="P:fatty acid elongation, polyunsaturated fatty acid"/>
    <property type="evidence" value="ECO:0007669"/>
    <property type="project" value="TreeGrafter"/>
</dbReference>
<evidence type="ECO:0000256" key="1">
    <source>
        <dbReference type="ARBA" id="ARBA00004141"/>
    </source>
</evidence>
<feature type="transmembrane region" description="Helical" evidence="10">
    <location>
        <begin position="97"/>
        <end position="118"/>
    </location>
</feature>
<dbReference type="GO" id="GO:0030148">
    <property type="term" value="P:sphingolipid biosynthetic process"/>
    <property type="evidence" value="ECO:0007669"/>
    <property type="project" value="TreeGrafter"/>
</dbReference>
<keyword evidence="6 10" id="KW-1133">Transmembrane helix</keyword>
<dbReference type="EC" id="2.3.1.-" evidence="10"/>
<dbReference type="GO" id="GO:0042761">
    <property type="term" value="P:very long-chain fatty acid biosynthetic process"/>
    <property type="evidence" value="ECO:0007669"/>
    <property type="project" value="TreeGrafter"/>
</dbReference>
<dbReference type="GO" id="GO:0019367">
    <property type="term" value="P:fatty acid elongation, saturated fatty acid"/>
    <property type="evidence" value="ECO:0007669"/>
    <property type="project" value="TreeGrafter"/>
</dbReference>
<feature type="transmembrane region" description="Helical" evidence="10">
    <location>
        <begin position="246"/>
        <end position="266"/>
    </location>
</feature>
<feature type="transmembrane region" description="Helical" evidence="10">
    <location>
        <begin position="181"/>
        <end position="198"/>
    </location>
</feature>
<keyword evidence="8 10" id="KW-0472">Membrane</keyword>
<gene>
    <name evidence="11" type="ORF">PCAR00345_LOCUS8985</name>
</gene>
<reference evidence="11" key="1">
    <citation type="submission" date="2021-01" db="EMBL/GenBank/DDBJ databases">
        <authorList>
            <person name="Corre E."/>
            <person name="Pelletier E."/>
            <person name="Niang G."/>
            <person name="Scheremetjew M."/>
            <person name="Finn R."/>
            <person name="Kale V."/>
            <person name="Holt S."/>
            <person name="Cochrane G."/>
            <person name="Meng A."/>
            <person name="Brown T."/>
            <person name="Cohen L."/>
        </authorList>
    </citation>
    <scope>NUCLEOTIDE SEQUENCE</scope>
    <source>
        <strain evidence="11">CCMP645</strain>
    </source>
</reference>
<evidence type="ECO:0000256" key="4">
    <source>
        <dbReference type="ARBA" id="ARBA00022692"/>
    </source>
</evidence>
<keyword evidence="2 10" id="KW-0444">Lipid biosynthesis</keyword>
<dbReference type="PANTHER" id="PTHR11157">
    <property type="entry name" value="FATTY ACID ACYL TRANSFERASE-RELATED"/>
    <property type="match status" value="1"/>
</dbReference>
<comment type="similarity">
    <text evidence="10">Belongs to the ELO family.</text>
</comment>
<feature type="transmembrane region" description="Helical" evidence="10">
    <location>
        <begin position="278"/>
        <end position="302"/>
    </location>
</feature>
<name>A0A7S4EVQ4_CHRCT</name>
<dbReference type="GO" id="GO:0005789">
    <property type="term" value="C:endoplasmic reticulum membrane"/>
    <property type="evidence" value="ECO:0007669"/>
    <property type="project" value="TreeGrafter"/>
</dbReference>
<comment type="catalytic activity">
    <reaction evidence="10">
        <text>an acyl-CoA + malonyl-CoA + H(+) = a 3-oxoacyl-CoA + CO2 + CoA</text>
        <dbReference type="Rhea" id="RHEA:50252"/>
        <dbReference type="ChEBI" id="CHEBI:15378"/>
        <dbReference type="ChEBI" id="CHEBI:16526"/>
        <dbReference type="ChEBI" id="CHEBI:57287"/>
        <dbReference type="ChEBI" id="CHEBI:57384"/>
        <dbReference type="ChEBI" id="CHEBI:58342"/>
        <dbReference type="ChEBI" id="CHEBI:90726"/>
    </reaction>
    <physiologicalReaction direction="left-to-right" evidence="10">
        <dbReference type="Rhea" id="RHEA:50253"/>
    </physiologicalReaction>
</comment>
<keyword evidence="7 10" id="KW-0443">Lipid metabolism</keyword>
<evidence type="ECO:0000313" key="11">
    <source>
        <dbReference type="EMBL" id="CAE0756391.1"/>
    </source>
</evidence>
<evidence type="ECO:0000256" key="3">
    <source>
        <dbReference type="ARBA" id="ARBA00022679"/>
    </source>
</evidence>
<keyword evidence="3 10" id="KW-0808">Transferase</keyword>
<dbReference type="Pfam" id="PF01151">
    <property type="entry name" value="ELO"/>
    <property type="match status" value="1"/>
</dbReference>
<dbReference type="PANTHER" id="PTHR11157:SF17">
    <property type="entry name" value="ELONGATION OF VERY LONG CHAIN FATTY ACIDS PROTEIN 6"/>
    <property type="match status" value="1"/>
</dbReference>
<dbReference type="PROSITE" id="PS01188">
    <property type="entry name" value="ELO"/>
    <property type="match status" value="1"/>
</dbReference>
<feature type="transmembrane region" description="Helical" evidence="10">
    <location>
        <begin position="151"/>
        <end position="174"/>
    </location>
</feature>
<keyword evidence="9 10" id="KW-0275">Fatty acid biosynthesis</keyword>
<proteinExistence type="inferred from homology"/>
<evidence type="ECO:0000256" key="9">
    <source>
        <dbReference type="ARBA" id="ARBA00023160"/>
    </source>
</evidence>
<accession>A0A7S4EVQ4</accession>
<dbReference type="GO" id="GO:0009922">
    <property type="term" value="F:fatty acid elongase activity"/>
    <property type="evidence" value="ECO:0007669"/>
    <property type="project" value="InterPro"/>
</dbReference>
<feature type="transmembrane region" description="Helical" evidence="10">
    <location>
        <begin position="68"/>
        <end position="85"/>
    </location>
</feature>
<comment type="subcellular location">
    <subcellularLocation>
        <location evidence="1">Membrane</location>
        <topology evidence="1">Multi-pass membrane protein</topology>
    </subcellularLocation>
</comment>
<evidence type="ECO:0000256" key="7">
    <source>
        <dbReference type="ARBA" id="ARBA00023098"/>
    </source>
</evidence>
<dbReference type="EMBL" id="HBIZ01014645">
    <property type="protein sequence ID" value="CAE0756391.1"/>
    <property type="molecule type" value="Transcribed_RNA"/>
</dbReference>
<feature type="transmembrane region" description="Helical" evidence="10">
    <location>
        <begin position="204"/>
        <end position="225"/>
    </location>
</feature>
<evidence type="ECO:0000256" key="5">
    <source>
        <dbReference type="ARBA" id="ARBA00022832"/>
    </source>
</evidence>
<sequence length="344" mass="39256">MVFNAETVEELRTPACGYRNMSNFFNLDVYRDIKPDLIDVCDFTDPLSLNDAELFNGMHWTRFTSRNWEIPVIACSIYLVMIRLMKSCMREQKPIRLTPVVICWNFGLSFFSFLGMIYCVPHLLFGPAGVISEGFYPAVCQHASTYGHGKVGLFVFLFIYSKLAELLDTFWLLLRKSPVIFLHWYHHVTVLLYCWHAYSIRIGTGLWFAAMNYSVHAIMYFYFGLTQCGPTGKRVAKRFAMLITSLQLIQMVMGIAVTVASVYYHYMGEVCYVSLTNSALGLIMYASYFVLFLQLFLSHYVYTKKPKRALPGEKATCPPGDVAALNAAADMVSMGRPVTRTKQN</sequence>
<dbReference type="InterPro" id="IPR030457">
    <property type="entry name" value="ELO_CS"/>
</dbReference>
<dbReference type="GO" id="GO:0034625">
    <property type="term" value="P:fatty acid elongation, monounsaturated fatty acid"/>
    <property type="evidence" value="ECO:0007669"/>
    <property type="project" value="TreeGrafter"/>
</dbReference>
<evidence type="ECO:0000256" key="10">
    <source>
        <dbReference type="RuleBase" id="RU361115"/>
    </source>
</evidence>
<protein>
    <recommendedName>
        <fullName evidence="10">Elongation of fatty acids protein</fullName>
        <ecNumber evidence="10">2.3.1.-</ecNumber>
    </recommendedName>
</protein>
<organism evidence="11">
    <name type="scientific">Chrysotila carterae</name>
    <name type="common">Marine alga</name>
    <name type="synonym">Syracosphaera carterae</name>
    <dbReference type="NCBI Taxonomy" id="13221"/>
    <lineage>
        <taxon>Eukaryota</taxon>
        <taxon>Haptista</taxon>
        <taxon>Haptophyta</taxon>
        <taxon>Prymnesiophyceae</taxon>
        <taxon>Isochrysidales</taxon>
        <taxon>Isochrysidaceae</taxon>
        <taxon>Chrysotila</taxon>
    </lineage>
</organism>
<keyword evidence="4 10" id="KW-0812">Transmembrane</keyword>
<evidence type="ECO:0000256" key="8">
    <source>
        <dbReference type="ARBA" id="ARBA00023136"/>
    </source>
</evidence>
<dbReference type="AlphaFoldDB" id="A0A7S4EVQ4"/>